<comment type="caution">
    <text evidence="2">The sequence shown here is derived from an EMBL/GenBank/DDBJ whole genome shotgun (WGS) entry which is preliminary data.</text>
</comment>
<feature type="domain" description="Glyoxalase-like" evidence="1">
    <location>
        <begin position="13"/>
        <end position="128"/>
    </location>
</feature>
<dbReference type="Pfam" id="PF18029">
    <property type="entry name" value="Glyoxalase_6"/>
    <property type="match status" value="1"/>
</dbReference>
<evidence type="ECO:0000259" key="1">
    <source>
        <dbReference type="Pfam" id="PF18029"/>
    </source>
</evidence>
<dbReference type="InterPro" id="IPR029068">
    <property type="entry name" value="Glyas_Bleomycin-R_OHBP_Dase"/>
</dbReference>
<dbReference type="PANTHER" id="PTHR35908">
    <property type="entry name" value="HYPOTHETICAL FUSION PROTEIN"/>
    <property type="match status" value="1"/>
</dbReference>
<organism evidence="2 3">
    <name type="scientific">Marmoricola endophyticus</name>
    <dbReference type="NCBI Taxonomy" id="2040280"/>
    <lineage>
        <taxon>Bacteria</taxon>
        <taxon>Bacillati</taxon>
        <taxon>Actinomycetota</taxon>
        <taxon>Actinomycetes</taxon>
        <taxon>Propionibacteriales</taxon>
        <taxon>Nocardioidaceae</taxon>
        <taxon>Marmoricola</taxon>
    </lineage>
</organism>
<reference evidence="2" key="1">
    <citation type="journal article" date="2014" name="Int. J. Syst. Evol. Microbiol.">
        <title>Complete genome sequence of Corynebacterium casei LMG S-19264T (=DSM 44701T), isolated from a smear-ripened cheese.</title>
        <authorList>
            <consortium name="US DOE Joint Genome Institute (JGI-PGF)"/>
            <person name="Walter F."/>
            <person name="Albersmeier A."/>
            <person name="Kalinowski J."/>
            <person name="Ruckert C."/>
        </authorList>
    </citation>
    <scope>NUCLEOTIDE SEQUENCE</scope>
    <source>
        <strain evidence="2">CGMCC 1.16067</strain>
    </source>
</reference>
<evidence type="ECO:0000313" key="2">
    <source>
        <dbReference type="EMBL" id="GGF36946.1"/>
    </source>
</evidence>
<protein>
    <submittedName>
        <fullName evidence="2">Glyoxalase</fullName>
    </submittedName>
</protein>
<dbReference type="Proteomes" id="UP000649179">
    <property type="component" value="Unassembled WGS sequence"/>
</dbReference>
<evidence type="ECO:0000313" key="3">
    <source>
        <dbReference type="Proteomes" id="UP000649179"/>
    </source>
</evidence>
<dbReference type="Gene3D" id="3.10.180.10">
    <property type="entry name" value="2,3-Dihydroxybiphenyl 1,2-Dioxygenase, domain 1"/>
    <property type="match status" value="1"/>
</dbReference>
<accession>A0A917F206</accession>
<dbReference type="EMBL" id="BMKQ01000001">
    <property type="protein sequence ID" value="GGF36946.1"/>
    <property type="molecule type" value="Genomic_DNA"/>
</dbReference>
<dbReference type="SUPFAM" id="SSF54593">
    <property type="entry name" value="Glyoxalase/Bleomycin resistance protein/Dihydroxybiphenyl dioxygenase"/>
    <property type="match status" value="1"/>
</dbReference>
<sequence>MAGVPGFTGWLGVVLQSPDPRGLARFYERLLGWGIATDEPTWVTMQMHDGDGRPLPANLAFQLDEAYEPPTWPSSPGEQQMQLHLDVEVTDVATATQSALDLGARLHEHQPQDDVRVLLDPDGHVLCLYANG</sequence>
<gene>
    <name evidence="2" type="ORF">GCM10011519_08100</name>
</gene>
<keyword evidence="3" id="KW-1185">Reference proteome</keyword>
<name>A0A917F206_9ACTN</name>
<reference evidence="2" key="2">
    <citation type="submission" date="2020-09" db="EMBL/GenBank/DDBJ databases">
        <authorList>
            <person name="Sun Q."/>
            <person name="Zhou Y."/>
        </authorList>
    </citation>
    <scope>NUCLEOTIDE SEQUENCE</scope>
    <source>
        <strain evidence="2">CGMCC 1.16067</strain>
    </source>
</reference>
<dbReference type="PANTHER" id="PTHR35908:SF1">
    <property type="entry name" value="CONSERVED PROTEIN"/>
    <property type="match status" value="1"/>
</dbReference>
<dbReference type="AlphaFoldDB" id="A0A917F206"/>
<dbReference type="RefSeq" id="WP_188778457.1">
    <property type="nucleotide sequence ID" value="NZ_BMKQ01000001.1"/>
</dbReference>
<dbReference type="InterPro" id="IPR041581">
    <property type="entry name" value="Glyoxalase_6"/>
</dbReference>
<proteinExistence type="predicted"/>